<feature type="domain" description="Circularly permuted ATP-grasp type 2" evidence="2">
    <location>
        <begin position="84"/>
        <end position="460"/>
    </location>
</feature>
<dbReference type="InterPro" id="IPR007296">
    <property type="entry name" value="DUF403"/>
</dbReference>
<dbReference type="AlphaFoldDB" id="A0A1F6H1G9"/>
<dbReference type="Gene3D" id="3.40.50.11290">
    <property type="match status" value="1"/>
</dbReference>
<organism evidence="3 4">
    <name type="scientific">Candidatus Lambdaproteobacteria bacterium RIFOXYD2_FULL_56_26</name>
    <dbReference type="NCBI Taxonomy" id="1817773"/>
    <lineage>
        <taxon>Bacteria</taxon>
        <taxon>Pseudomonadati</taxon>
        <taxon>Pseudomonadota</taxon>
        <taxon>Candidatus Lambdaproteobacteria</taxon>
    </lineage>
</organism>
<dbReference type="Pfam" id="PF04168">
    <property type="entry name" value="Alpha-E"/>
    <property type="match status" value="1"/>
</dbReference>
<dbReference type="Gene3D" id="3.30.1490.270">
    <property type="match status" value="1"/>
</dbReference>
<sequence length="846" mass="95553">MNQGPSLLAAYPTLTQGFDEWFFPDGTLRDHWKEIVKDWEGMGFEELLKTHSQAQLMLRETGVTYEVGDFKKKGPRPWQFDGLPFLVQEAEWEFLEKGLKQRARLFNEIFKDLYGPRKLIRLGLLPLELVHQHALFIRACNGLYENWQTPLVHYAADIARGPDGRFVVVRDHTQETPGAGYAIENRKAMAKAMPEFFTRYRIRRLREFFNFVQEGLLENAPDLRGEANVVLLARGTEQPNHFENAYLASYLGITLVQGEDLIFRDGSIWMKSLDGLKPVHIILRRLEDRHLDPLEIESDGFYGVPGLIEAVRRGTVTLINPAGAGVLENPGLFPFLPAIAQELLGESLILPMPDTYWCGQEQEKKQVLEQMDQMILLPVFRPEGSASTLGFQLSADQRQEWAKKIEAAPGAYVGQKLLSTSTLPILSPTGIEPRHLMTRLFLTAKANEYHVMPGGLSRCALSGEVTVVPHQTDALAKDTWVMGHHAQQLPLQSQKGTSERITEQLTTLSSRSAQQLFWVGRYAERAEMTLRFMRITLLHFLQIAEYDSQADQEALAIMLKTITTLTETLPGFTGEGGEERLANPKAELMELVGNPNRPGTLAFNLRALLQATFAVRERWSSDTWRILDQLKQCLEGMCAKDHGFNSLLSDLDRTVVPLAAFTGQNLENMTQDLGWRLLMLGRRLERASLTVTLIPAMLGLARDPMVDQIAKETLLIAMESLISFRRLHHTNFGTKEVLRFLLINSQNPRSLMFQLESLSEHLRQLPPFKIGRGIKEEGKLILKAYADLNLTEMKDLVEETEGERLGLEVLSAGIAKLLAQASEHINNTYFAHALKRQQLTGAEEAV</sequence>
<dbReference type="Proteomes" id="UP000177583">
    <property type="component" value="Unassembled WGS sequence"/>
</dbReference>
<proteinExistence type="predicted"/>
<reference evidence="3 4" key="1">
    <citation type="journal article" date="2016" name="Nat. Commun.">
        <title>Thousands of microbial genomes shed light on interconnected biogeochemical processes in an aquifer system.</title>
        <authorList>
            <person name="Anantharaman K."/>
            <person name="Brown C.T."/>
            <person name="Hug L.A."/>
            <person name="Sharon I."/>
            <person name="Castelle C.J."/>
            <person name="Probst A.J."/>
            <person name="Thomas B.C."/>
            <person name="Singh A."/>
            <person name="Wilkins M.J."/>
            <person name="Karaoz U."/>
            <person name="Brodie E.L."/>
            <person name="Williams K.H."/>
            <person name="Hubbard S.S."/>
            <person name="Banfield J.F."/>
        </authorList>
    </citation>
    <scope>NUCLEOTIDE SEQUENCE [LARGE SCALE GENOMIC DNA]</scope>
</reference>
<evidence type="ECO:0000313" key="4">
    <source>
        <dbReference type="Proteomes" id="UP000177583"/>
    </source>
</evidence>
<dbReference type="InterPro" id="IPR051680">
    <property type="entry name" value="ATP-dep_Glu-Cys_Ligase-2"/>
</dbReference>
<name>A0A1F6H1G9_9PROT</name>
<dbReference type="EMBL" id="MFNF01000005">
    <property type="protein sequence ID" value="OGH04245.1"/>
    <property type="molecule type" value="Genomic_DNA"/>
</dbReference>
<dbReference type="InterPro" id="IPR025841">
    <property type="entry name" value="CP_ATPgrasp_2"/>
</dbReference>
<feature type="domain" description="DUF403" evidence="1">
    <location>
        <begin position="508"/>
        <end position="830"/>
    </location>
</feature>
<evidence type="ECO:0000313" key="3">
    <source>
        <dbReference type="EMBL" id="OGH04245.1"/>
    </source>
</evidence>
<dbReference type="PANTHER" id="PTHR34595">
    <property type="entry name" value="BLR5612 PROTEIN"/>
    <property type="match status" value="1"/>
</dbReference>
<dbReference type="SUPFAM" id="SSF56059">
    <property type="entry name" value="Glutathione synthetase ATP-binding domain-like"/>
    <property type="match status" value="1"/>
</dbReference>
<dbReference type="Pfam" id="PF14403">
    <property type="entry name" value="CP_ATPgrasp_2"/>
    <property type="match status" value="1"/>
</dbReference>
<comment type="caution">
    <text evidence="3">The sequence shown here is derived from an EMBL/GenBank/DDBJ whole genome shotgun (WGS) entry which is preliminary data.</text>
</comment>
<accession>A0A1F6H1G9</accession>
<gene>
    <name evidence="3" type="ORF">A2557_10590</name>
</gene>
<evidence type="ECO:0000259" key="1">
    <source>
        <dbReference type="Pfam" id="PF04168"/>
    </source>
</evidence>
<dbReference type="PANTHER" id="PTHR34595:SF2">
    <property type="entry name" value="BLR2978 PROTEIN"/>
    <property type="match status" value="1"/>
</dbReference>
<protein>
    <submittedName>
        <fullName evidence="3">Uncharacterized protein</fullName>
    </submittedName>
</protein>
<evidence type="ECO:0000259" key="2">
    <source>
        <dbReference type="Pfam" id="PF14403"/>
    </source>
</evidence>